<sequence>MFSDTELDDYRKEFRKIGLSFTDEEMREILGYLYVYGSMMYDMLDNELV</sequence>
<dbReference type="AlphaFoldDB" id="A0A7X5YBK5"/>
<dbReference type="RefSeq" id="WP_270546922.1">
    <property type="nucleotide sequence ID" value="NZ_JAQDDL010000014.1"/>
</dbReference>
<protein>
    <submittedName>
        <fullName evidence="1">Uncharacterized protein</fullName>
    </submittedName>
</protein>
<organism evidence="1 2">
    <name type="scientific">Butyricimonas paravirosa</name>
    <dbReference type="NCBI Taxonomy" id="1472417"/>
    <lineage>
        <taxon>Bacteria</taxon>
        <taxon>Pseudomonadati</taxon>
        <taxon>Bacteroidota</taxon>
        <taxon>Bacteroidia</taxon>
        <taxon>Bacteroidales</taxon>
        <taxon>Odoribacteraceae</taxon>
        <taxon>Butyricimonas</taxon>
    </lineage>
</organism>
<evidence type="ECO:0000313" key="2">
    <source>
        <dbReference type="Proteomes" id="UP000576368"/>
    </source>
</evidence>
<dbReference type="Proteomes" id="UP000576368">
    <property type="component" value="Unassembled WGS sequence"/>
</dbReference>
<comment type="caution">
    <text evidence="1">The sequence shown here is derived from an EMBL/GenBank/DDBJ whole genome shotgun (WGS) entry which is preliminary data.</text>
</comment>
<name>A0A7X5YBK5_9BACT</name>
<evidence type="ECO:0000313" key="1">
    <source>
        <dbReference type="EMBL" id="NJC17724.1"/>
    </source>
</evidence>
<dbReference type="EMBL" id="JAATLI010000004">
    <property type="protein sequence ID" value="NJC17724.1"/>
    <property type="molecule type" value="Genomic_DNA"/>
</dbReference>
<gene>
    <name evidence="1" type="ORF">GGR15_001339</name>
</gene>
<reference evidence="1 2" key="1">
    <citation type="submission" date="2020-03" db="EMBL/GenBank/DDBJ databases">
        <title>Genomic Encyclopedia of Type Strains, Phase IV (KMG-IV): sequencing the most valuable type-strain genomes for metagenomic binning, comparative biology and taxonomic classification.</title>
        <authorList>
            <person name="Goeker M."/>
        </authorList>
    </citation>
    <scope>NUCLEOTIDE SEQUENCE [LARGE SCALE GENOMIC DNA]</scope>
    <source>
        <strain evidence="1 2">DSM 105722</strain>
    </source>
</reference>
<proteinExistence type="predicted"/>
<accession>A0A7X5YBK5</accession>